<comment type="caution">
    <text evidence="1">The sequence shown here is derived from an EMBL/GenBank/DDBJ whole genome shotgun (WGS) entry which is preliminary data.</text>
</comment>
<accession>A0A9D4FW31</accession>
<dbReference type="Proteomes" id="UP000828390">
    <property type="component" value="Unassembled WGS sequence"/>
</dbReference>
<evidence type="ECO:0000313" key="2">
    <source>
        <dbReference type="Proteomes" id="UP000828390"/>
    </source>
</evidence>
<keyword evidence="2" id="KW-1185">Reference proteome</keyword>
<organism evidence="1 2">
    <name type="scientific">Dreissena polymorpha</name>
    <name type="common">Zebra mussel</name>
    <name type="synonym">Mytilus polymorpha</name>
    <dbReference type="NCBI Taxonomy" id="45954"/>
    <lineage>
        <taxon>Eukaryota</taxon>
        <taxon>Metazoa</taxon>
        <taxon>Spiralia</taxon>
        <taxon>Lophotrochozoa</taxon>
        <taxon>Mollusca</taxon>
        <taxon>Bivalvia</taxon>
        <taxon>Autobranchia</taxon>
        <taxon>Heteroconchia</taxon>
        <taxon>Euheterodonta</taxon>
        <taxon>Imparidentia</taxon>
        <taxon>Neoheterodontei</taxon>
        <taxon>Myida</taxon>
        <taxon>Dreissenoidea</taxon>
        <taxon>Dreissenidae</taxon>
        <taxon>Dreissena</taxon>
    </lineage>
</organism>
<protein>
    <submittedName>
        <fullName evidence="1">Uncharacterized protein</fullName>
    </submittedName>
</protein>
<gene>
    <name evidence="1" type="ORF">DPMN_132073</name>
</gene>
<name>A0A9D4FW31_DREPO</name>
<proteinExistence type="predicted"/>
<reference evidence="1" key="1">
    <citation type="journal article" date="2019" name="bioRxiv">
        <title>The Genome of the Zebra Mussel, Dreissena polymorpha: A Resource for Invasive Species Research.</title>
        <authorList>
            <person name="McCartney M.A."/>
            <person name="Auch B."/>
            <person name="Kono T."/>
            <person name="Mallez S."/>
            <person name="Zhang Y."/>
            <person name="Obille A."/>
            <person name="Becker A."/>
            <person name="Abrahante J.E."/>
            <person name="Garbe J."/>
            <person name="Badalamenti J.P."/>
            <person name="Herman A."/>
            <person name="Mangelson H."/>
            <person name="Liachko I."/>
            <person name="Sullivan S."/>
            <person name="Sone E.D."/>
            <person name="Koren S."/>
            <person name="Silverstein K.A.T."/>
            <person name="Beckman K.B."/>
            <person name="Gohl D.M."/>
        </authorList>
    </citation>
    <scope>NUCLEOTIDE SEQUENCE</scope>
    <source>
        <strain evidence="1">Duluth1</strain>
        <tissue evidence="1">Whole animal</tissue>
    </source>
</reference>
<sequence>MGVPRRKEMIYISKKPKTPSLTVFLTGQASRDAKKAKVCDVWLFGKSIYL</sequence>
<evidence type="ECO:0000313" key="1">
    <source>
        <dbReference type="EMBL" id="KAH3803805.1"/>
    </source>
</evidence>
<dbReference type="EMBL" id="JAIWYP010000006">
    <property type="protein sequence ID" value="KAH3803805.1"/>
    <property type="molecule type" value="Genomic_DNA"/>
</dbReference>
<dbReference type="AlphaFoldDB" id="A0A9D4FW31"/>
<reference evidence="1" key="2">
    <citation type="submission" date="2020-11" db="EMBL/GenBank/DDBJ databases">
        <authorList>
            <person name="McCartney M.A."/>
            <person name="Auch B."/>
            <person name="Kono T."/>
            <person name="Mallez S."/>
            <person name="Becker A."/>
            <person name="Gohl D.M."/>
            <person name="Silverstein K.A.T."/>
            <person name="Koren S."/>
            <person name="Bechman K.B."/>
            <person name="Herman A."/>
            <person name="Abrahante J.E."/>
            <person name="Garbe J."/>
        </authorList>
    </citation>
    <scope>NUCLEOTIDE SEQUENCE</scope>
    <source>
        <strain evidence="1">Duluth1</strain>
        <tissue evidence="1">Whole animal</tissue>
    </source>
</reference>